<dbReference type="Pfam" id="PF22917">
    <property type="entry name" value="PRISE"/>
    <property type="match status" value="1"/>
</dbReference>
<feature type="domain" description="PRISE-like Rossmann-fold" evidence="1">
    <location>
        <begin position="129"/>
        <end position="315"/>
    </location>
</feature>
<protein>
    <recommendedName>
        <fullName evidence="1">PRISE-like Rossmann-fold domain-containing protein</fullName>
    </recommendedName>
</protein>
<evidence type="ECO:0000259" key="1">
    <source>
        <dbReference type="Pfam" id="PF22917"/>
    </source>
</evidence>
<organism evidence="2 3">
    <name type="scientific">Dothistroma septosporum (strain NZE10 / CBS 128990)</name>
    <name type="common">Red band needle blight fungus</name>
    <name type="synonym">Mycosphaerella pini</name>
    <dbReference type="NCBI Taxonomy" id="675120"/>
    <lineage>
        <taxon>Eukaryota</taxon>
        <taxon>Fungi</taxon>
        <taxon>Dikarya</taxon>
        <taxon>Ascomycota</taxon>
        <taxon>Pezizomycotina</taxon>
        <taxon>Dothideomycetes</taxon>
        <taxon>Dothideomycetidae</taxon>
        <taxon>Mycosphaerellales</taxon>
        <taxon>Mycosphaerellaceae</taxon>
        <taxon>Dothistroma</taxon>
    </lineage>
</organism>
<dbReference type="Gene3D" id="3.40.50.720">
    <property type="entry name" value="NAD(P)-binding Rossmann-like Domain"/>
    <property type="match status" value="1"/>
</dbReference>
<name>N1PTR1_DOTSN</name>
<dbReference type="eggNOG" id="ENOG502SJ55">
    <property type="taxonomic scope" value="Eukaryota"/>
</dbReference>
<dbReference type="InterPro" id="IPR036291">
    <property type="entry name" value="NAD(P)-bd_dom_sf"/>
</dbReference>
<evidence type="ECO:0000313" key="3">
    <source>
        <dbReference type="Proteomes" id="UP000016933"/>
    </source>
</evidence>
<dbReference type="OrthoDB" id="1731983at2759"/>
<dbReference type="InterPro" id="IPR055222">
    <property type="entry name" value="PRISE-like_Rossmann-fold"/>
</dbReference>
<keyword evidence="3" id="KW-1185">Reference proteome</keyword>
<dbReference type="CDD" id="cd08948">
    <property type="entry name" value="5beta-POR_like_SDR_a"/>
    <property type="match status" value="1"/>
</dbReference>
<dbReference type="Proteomes" id="UP000016933">
    <property type="component" value="Unassembled WGS sequence"/>
</dbReference>
<dbReference type="PANTHER" id="PTHR32487">
    <property type="entry name" value="3-OXO-DELTA(4,5)-STEROID 5-BETA-REDUCTASE"/>
    <property type="match status" value="1"/>
</dbReference>
<sequence length="438" mass="49157">MFCLRGLPMMSIQQVHSKGIFHGLPVYSPELTGLTAIITGANGISGHYMLKVLSEDPKRWKRIICLSRRPPLIPGGLPDNVEHISLDFLKDPKEIASVLQTHKVVADHIFYYSYIQPTPKEGAGLWTNAEELVKVNCELLSNFLQALKLANVTPKRFMLQTGAKNYGGHLGPTKVPQEETDPRVELEPNFYYPQEDLLWKYCKENGVGWNIHMPGPITGCVPDASMNFAFALAVYASVCKKTSQPFAFPGDISSWQMPQSLSSAQMNAYQEEWGVLVGPPNQKYNTCDNSAFTWEAAWPKIAGWDGIEAQGPREGDVHTETESRFVPRGYGPKGITRRKFKLVDWAKEPEVQQAWVELMKEHDLTQGLEGLERVFAFLDGTLCRPAPLLMSMDKSRKLGWFGFVDSSEALLETFQDFVKLRMIPPVSKVTQTSIESDT</sequence>
<dbReference type="PANTHER" id="PTHR32487:SF29">
    <property type="entry name" value="NAD-DEPENDENT EPIMERASE_DEHYDRATASE DOMAIN-CONTAINING PROTEIN"/>
    <property type="match status" value="1"/>
</dbReference>
<dbReference type="STRING" id="675120.N1PTR1"/>
<dbReference type="HOGENOM" id="CLU_030125_1_1_1"/>
<proteinExistence type="predicted"/>
<accession>N1PTR1</accession>
<reference evidence="2 3" key="2">
    <citation type="journal article" date="2012" name="PLoS Pathog.">
        <title>Diverse lifestyles and strategies of plant pathogenesis encoded in the genomes of eighteen Dothideomycetes fungi.</title>
        <authorList>
            <person name="Ohm R.A."/>
            <person name="Feau N."/>
            <person name="Henrissat B."/>
            <person name="Schoch C.L."/>
            <person name="Horwitz B.A."/>
            <person name="Barry K.W."/>
            <person name="Condon B.J."/>
            <person name="Copeland A.C."/>
            <person name="Dhillon B."/>
            <person name="Glaser F."/>
            <person name="Hesse C.N."/>
            <person name="Kosti I."/>
            <person name="LaButti K."/>
            <person name="Lindquist E.A."/>
            <person name="Lucas S."/>
            <person name="Salamov A.A."/>
            <person name="Bradshaw R.E."/>
            <person name="Ciuffetti L."/>
            <person name="Hamelin R.C."/>
            <person name="Kema G.H.J."/>
            <person name="Lawrence C."/>
            <person name="Scott J.A."/>
            <person name="Spatafora J.W."/>
            <person name="Turgeon B.G."/>
            <person name="de Wit P.J.G.M."/>
            <person name="Zhong S."/>
            <person name="Goodwin S.B."/>
            <person name="Grigoriev I.V."/>
        </authorList>
    </citation>
    <scope>NUCLEOTIDE SEQUENCE [LARGE SCALE GENOMIC DNA]</scope>
    <source>
        <strain evidence="3">NZE10 / CBS 128990</strain>
    </source>
</reference>
<gene>
    <name evidence="2" type="ORF">DOTSEDRAFT_71475</name>
</gene>
<dbReference type="SUPFAM" id="SSF51735">
    <property type="entry name" value="NAD(P)-binding Rossmann-fold domains"/>
    <property type="match status" value="1"/>
</dbReference>
<dbReference type="OMA" id="LANWEFL"/>
<dbReference type="EMBL" id="KB446538">
    <property type="protein sequence ID" value="EME45799.1"/>
    <property type="molecule type" value="Genomic_DNA"/>
</dbReference>
<dbReference type="AlphaFoldDB" id="N1PTR1"/>
<evidence type="ECO:0000313" key="2">
    <source>
        <dbReference type="EMBL" id="EME45799.1"/>
    </source>
</evidence>
<reference evidence="3" key="1">
    <citation type="journal article" date="2012" name="PLoS Genet.">
        <title>The genomes of the fungal plant pathogens Cladosporium fulvum and Dothistroma septosporum reveal adaptation to different hosts and lifestyles but also signatures of common ancestry.</title>
        <authorList>
            <person name="de Wit P.J.G.M."/>
            <person name="van der Burgt A."/>
            <person name="Oekmen B."/>
            <person name="Stergiopoulos I."/>
            <person name="Abd-Elsalam K.A."/>
            <person name="Aerts A.L."/>
            <person name="Bahkali A.H."/>
            <person name="Beenen H.G."/>
            <person name="Chettri P."/>
            <person name="Cox M.P."/>
            <person name="Datema E."/>
            <person name="de Vries R.P."/>
            <person name="Dhillon B."/>
            <person name="Ganley A.R."/>
            <person name="Griffiths S.A."/>
            <person name="Guo Y."/>
            <person name="Hamelin R.C."/>
            <person name="Henrissat B."/>
            <person name="Kabir M.S."/>
            <person name="Jashni M.K."/>
            <person name="Kema G."/>
            <person name="Klaubauf S."/>
            <person name="Lapidus A."/>
            <person name="Levasseur A."/>
            <person name="Lindquist E."/>
            <person name="Mehrabi R."/>
            <person name="Ohm R.A."/>
            <person name="Owen T.J."/>
            <person name="Salamov A."/>
            <person name="Schwelm A."/>
            <person name="Schijlen E."/>
            <person name="Sun H."/>
            <person name="van den Burg H.A."/>
            <person name="van Ham R.C.H.J."/>
            <person name="Zhang S."/>
            <person name="Goodwin S.B."/>
            <person name="Grigoriev I.V."/>
            <person name="Collemare J."/>
            <person name="Bradshaw R.E."/>
        </authorList>
    </citation>
    <scope>NUCLEOTIDE SEQUENCE [LARGE SCALE GENOMIC DNA]</scope>
    <source>
        <strain evidence="3">NZE10 / CBS 128990</strain>
    </source>
</reference>